<keyword evidence="14" id="KW-1185">Reference proteome</keyword>
<dbReference type="GeneID" id="301221558"/>
<sequence>MYQQGFSLIELLMGLAIAAIVLSWAGAGYKELIESIEREDTAQLLISGLRSARSEAIARNRTVVLRGIDNDWGRGWRITLDDKEKTVLMERSASARVFGNWPVKRRVRFGSQGEALRPSGAFQAGTLHVCAKRGPVSHHQVILAPSGRVRLESVEAEEPLCEKGLKARSGRAALSASRT</sequence>
<evidence type="ECO:0000259" key="12">
    <source>
        <dbReference type="Pfam" id="PF12019"/>
    </source>
</evidence>
<dbReference type="PRINTS" id="PR00885">
    <property type="entry name" value="BCTERIALGSPH"/>
</dbReference>
<name>A0A176NPX1_9PSED</name>
<evidence type="ECO:0000256" key="9">
    <source>
        <dbReference type="ARBA" id="ARBA00025772"/>
    </source>
</evidence>
<dbReference type="NCBIfam" id="TIGR02532">
    <property type="entry name" value="IV_pilin_GFxxxE"/>
    <property type="match status" value="1"/>
</dbReference>
<dbReference type="Pfam" id="PF07963">
    <property type="entry name" value="N_methyl"/>
    <property type="match status" value="1"/>
</dbReference>
<dbReference type="EMBL" id="CP022202">
    <property type="protein sequence ID" value="AXA59574.1"/>
    <property type="molecule type" value="Genomic_DNA"/>
</dbReference>
<dbReference type="InterPro" id="IPR045584">
    <property type="entry name" value="Pilin-like"/>
</dbReference>
<dbReference type="Pfam" id="PF12019">
    <property type="entry name" value="GspH"/>
    <property type="match status" value="1"/>
</dbReference>
<dbReference type="GO" id="GO:0015628">
    <property type="term" value="P:protein secretion by the type II secretion system"/>
    <property type="evidence" value="ECO:0007669"/>
    <property type="project" value="InterPro"/>
</dbReference>
<evidence type="ECO:0000256" key="10">
    <source>
        <dbReference type="ARBA" id="ARBA00030775"/>
    </source>
</evidence>
<dbReference type="Proteomes" id="UP000251666">
    <property type="component" value="Chromosome"/>
</dbReference>
<gene>
    <name evidence="13" type="ORF">CEQ51_05670</name>
</gene>
<reference evidence="14" key="1">
    <citation type="journal article" date="2021" name="Front. Microbiol.">
        <title>Genomic Analysis of the 1-Aminocyclopropane-1-Carboxylate Deaminase-Producing Pseudomonas thivervalensis SC5 Reveals Its Multifaceted Roles in Soil and in Beneficial Interactions With Plants.</title>
        <authorList>
            <person name="Nascimento F.X."/>
            <person name="Uron P."/>
            <person name="Glick B.R."/>
            <person name="Giachini A."/>
            <person name="Rossi M.J."/>
        </authorList>
    </citation>
    <scope>NUCLEOTIDE SEQUENCE [LARGE SCALE GENOMIC DNA]</scope>
    <source>
        <strain evidence="14">PLM3</strain>
    </source>
</reference>
<evidence type="ECO:0000256" key="8">
    <source>
        <dbReference type="ARBA" id="ARBA00023136"/>
    </source>
</evidence>
<dbReference type="InterPro" id="IPR002416">
    <property type="entry name" value="T2SS_protein-GspH"/>
</dbReference>
<evidence type="ECO:0000256" key="11">
    <source>
        <dbReference type="SAM" id="Phobius"/>
    </source>
</evidence>
<comment type="similarity">
    <text evidence="9">Belongs to the GSP H family.</text>
</comment>
<dbReference type="Gene3D" id="3.55.40.10">
    <property type="entry name" value="minor pseudopilin epsh domain"/>
    <property type="match status" value="1"/>
</dbReference>
<dbReference type="GO" id="GO:0005886">
    <property type="term" value="C:plasma membrane"/>
    <property type="evidence" value="ECO:0007669"/>
    <property type="project" value="UniProtKB-SubCell"/>
</dbReference>
<evidence type="ECO:0000256" key="1">
    <source>
        <dbReference type="ARBA" id="ARBA00004377"/>
    </source>
</evidence>
<dbReference type="InterPro" id="IPR022346">
    <property type="entry name" value="T2SS_GspH"/>
</dbReference>
<keyword evidence="8 11" id="KW-0472">Membrane</keyword>
<protein>
    <recommendedName>
        <fullName evidence="2">Type II secretion system protein H</fullName>
    </recommendedName>
    <alternativeName>
        <fullName evidence="10">General secretion pathway protein H</fullName>
    </alternativeName>
</protein>
<keyword evidence="7 11" id="KW-1133">Transmembrane helix</keyword>
<evidence type="ECO:0000313" key="14">
    <source>
        <dbReference type="Proteomes" id="UP000251666"/>
    </source>
</evidence>
<dbReference type="AlphaFoldDB" id="A0A176NPX1"/>
<comment type="subcellular location">
    <subcellularLocation>
        <location evidence="1">Cell inner membrane</location>
        <topology evidence="1">Single-pass membrane protein</topology>
    </subcellularLocation>
</comment>
<dbReference type="KEGG" id="pthv:CE140_23865"/>
<evidence type="ECO:0000256" key="2">
    <source>
        <dbReference type="ARBA" id="ARBA00021549"/>
    </source>
</evidence>
<organism evidence="13 14">
    <name type="scientific">Pseudomonas thivervalensis</name>
    <dbReference type="NCBI Taxonomy" id="86265"/>
    <lineage>
        <taxon>Bacteria</taxon>
        <taxon>Pseudomonadati</taxon>
        <taxon>Pseudomonadota</taxon>
        <taxon>Gammaproteobacteria</taxon>
        <taxon>Pseudomonadales</taxon>
        <taxon>Pseudomonadaceae</taxon>
        <taxon>Pseudomonas</taxon>
    </lineage>
</organism>
<proteinExistence type="inferred from homology"/>
<evidence type="ECO:0000256" key="7">
    <source>
        <dbReference type="ARBA" id="ARBA00022989"/>
    </source>
</evidence>
<dbReference type="InterPro" id="IPR012902">
    <property type="entry name" value="N_methyl_site"/>
</dbReference>
<evidence type="ECO:0000256" key="5">
    <source>
        <dbReference type="ARBA" id="ARBA00022519"/>
    </source>
</evidence>
<feature type="transmembrane region" description="Helical" evidence="11">
    <location>
        <begin position="6"/>
        <end position="29"/>
    </location>
</feature>
<evidence type="ECO:0000256" key="6">
    <source>
        <dbReference type="ARBA" id="ARBA00022692"/>
    </source>
</evidence>
<keyword evidence="6 11" id="KW-0812">Transmembrane</keyword>
<accession>A0A176NPX1</accession>
<evidence type="ECO:0000313" key="13">
    <source>
        <dbReference type="EMBL" id="AXA59574.1"/>
    </source>
</evidence>
<dbReference type="RefSeq" id="WP_053125367.1">
    <property type="nucleotide sequence ID" value="NZ_CP022201.1"/>
</dbReference>
<keyword evidence="5" id="KW-0997">Cell inner membrane</keyword>
<dbReference type="SUPFAM" id="SSF54523">
    <property type="entry name" value="Pili subunits"/>
    <property type="match status" value="1"/>
</dbReference>
<dbReference type="OrthoDB" id="5732776at2"/>
<evidence type="ECO:0000256" key="3">
    <source>
        <dbReference type="ARBA" id="ARBA00022475"/>
    </source>
</evidence>
<keyword evidence="3" id="KW-1003">Cell membrane</keyword>
<evidence type="ECO:0000256" key="4">
    <source>
        <dbReference type="ARBA" id="ARBA00022481"/>
    </source>
</evidence>
<dbReference type="GO" id="GO:0015627">
    <property type="term" value="C:type II protein secretion system complex"/>
    <property type="evidence" value="ECO:0007669"/>
    <property type="project" value="InterPro"/>
</dbReference>
<keyword evidence="4" id="KW-0488">Methylation</keyword>
<feature type="domain" description="General secretion pathway GspH" evidence="12">
    <location>
        <begin position="41"/>
        <end position="147"/>
    </location>
</feature>